<dbReference type="AlphaFoldDB" id="A0A2J6QEE4"/>
<feature type="region of interest" description="Disordered" evidence="1">
    <location>
        <begin position="65"/>
        <end position="274"/>
    </location>
</feature>
<name>A0A2J6QEE4_9HELO</name>
<proteinExistence type="predicted"/>
<accession>A0A2J6QEE4</accession>
<evidence type="ECO:0000313" key="2">
    <source>
        <dbReference type="EMBL" id="PMD24634.1"/>
    </source>
</evidence>
<evidence type="ECO:0000256" key="1">
    <source>
        <dbReference type="SAM" id="MobiDB-lite"/>
    </source>
</evidence>
<dbReference type="EMBL" id="KZ613472">
    <property type="protein sequence ID" value="PMD24634.1"/>
    <property type="molecule type" value="Genomic_DNA"/>
</dbReference>
<gene>
    <name evidence="2" type="ORF">NA56DRAFT_656334</name>
</gene>
<feature type="compositionally biased region" description="Polar residues" evidence="1">
    <location>
        <begin position="196"/>
        <end position="206"/>
    </location>
</feature>
<evidence type="ECO:0000313" key="3">
    <source>
        <dbReference type="Proteomes" id="UP000235672"/>
    </source>
</evidence>
<organism evidence="2 3">
    <name type="scientific">Hyaloscypha hepaticicola</name>
    <dbReference type="NCBI Taxonomy" id="2082293"/>
    <lineage>
        <taxon>Eukaryota</taxon>
        <taxon>Fungi</taxon>
        <taxon>Dikarya</taxon>
        <taxon>Ascomycota</taxon>
        <taxon>Pezizomycotina</taxon>
        <taxon>Leotiomycetes</taxon>
        <taxon>Helotiales</taxon>
        <taxon>Hyaloscyphaceae</taxon>
        <taxon>Hyaloscypha</taxon>
    </lineage>
</organism>
<keyword evidence="3" id="KW-1185">Reference proteome</keyword>
<dbReference type="Proteomes" id="UP000235672">
    <property type="component" value="Unassembled WGS sequence"/>
</dbReference>
<protein>
    <submittedName>
        <fullName evidence="2">Uncharacterized protein</fullName>
    </submittedName>
</protein>
<feature type="compositionally biased region" description="Basic and acidic residues" evidence="1">
    <location>
        <begin position="65"/>
        <end position="81"/>
    </location>
</feature>
<sequence length="274" mass="29658">MLTDGEWVKKLDDSLKKLKATLKGGKARQEYKSSSRPKTIQRLLTVPGYIARKAEFRRNSFNERLRVEEGSSRSEENARLLREKRRQAIFPRAARPDLPASGKGKGKEPAQTMTPGIQTAERPSAPRTFSASIISATSHFSPMAQGARQPPIPTGGSLTVNGESSGSNAQKSTSQTNSGHLGSPTILDIGYPPTPATSQNTDITPQHSEDSQRGKAGPGPAKELRQWPRSGRIAAGHLELPNSSVGKSQALLEKPTHLSRSCNDRESKNFGVSK</sequence>
<feature type="compositionally biased region" description="Polar residues" evidence="1">
    <location>
        <begin position="156"/>
        <end position="180"/>
    </location>
</feature>
<reference evidence="2 3" key="1">
    <citation type="submission" date="2016-05" db="EMBL/GenBank/DDBJ databases">
        <title>A degradative enzymes factory behind the ericoid mycorrhizal symbiosis.</title>
        <authorList>
            <consortium name="DOE Joint Genome Institute"/>
            <person name="Martino E."/>
            <person name="Morin E."/>
            <person name="Grelet G."/>
            <person name="Kuo A."/>
            <person name="Kohler A."/>
            <person name="Daghino S."/>
            <person name="Barry K."/>
            <person name="Choi C."/>
            <person name="Cichocki N."/>
            <person name="Clum A."/>
            <person name="Copeland A."/>
            <person name="Hainaut M."/>
            <person name="Haridas S."/>
            <person name="Labutti K."/>
            <person name="Lindquist E."/>
            <person name="Lipzen A."/>
            <person name="Khouja H.-R."/>
            <person name="Murat C."/>
            <person name="Ohm R."/>
            <person name="Olson A."/>
            <person name="Spatafora J."/>
            <person name="Veneault-Fourrey C."/>
            <person name="Henrissat B."/>
            <person name="Grigoriev I."/>
            <person name="Martin F."/>
            <person name="Perotto S."/>
        </authorList>
    </citation>
    <scope>NUCLEOTIDE SEQUENCE [LARGE SCALE GENOMIC DNA]</scope>
    <source>
        <strain evidence="2 3">UAMH 7357</strain>
    </source>
</reference>
<feature type="compositionally biased region" description="Polar residues" evidence="1">
    <location>
        <begin position="127"/>
        <end position="140"/>
    </location>
</feature>